<dbReference type="Pfam" id="PF26168">
    <property type="entry name" value="Glyco_transf_N"/>
    <property type="match status" value="1"/>
</dbReference>
<keyword evidence="2 3" id="KW-0808">Transferase</keyword>
<proteinExistence type="inferred from homology"/>
<dbReference type="EC" id="2.4.1.-" evidence="4"/>
<dbReference type="Pfam" id="PF00201">
    <property type="entry name" value="UDPGT"/>
    <property type="match status" value="1"/>
</dbReference>
<dbReference type="EMBL" id="JACGCM010002114">
    <property type="protein sequence ID" value="KAF6144577.1"/>
    <property type="molecule type" value="Genomic_DNA"/>
</dbReference>
<dbReference type="SUPFAM" id="SSF53756">
    <property type="entry name" value="UDP-Glycosyltransferase/glycogen phosphorylase"/>
    <property type="match status" value="1"/>
</dbReference>
<dbReference type="GO" id="GO:0080044">
    <property type="term" value="F:quercetin 7-O-glucosyltransferase activity"/>
    <property type="evidence" value="ECO:0007669"/>
    <property type="project" value="TreeGrafter"/>
</dbReference>
<dbReference type="FunFam" id="3.40.50.2000:FF:000019">
    <property type="entry name" value="Glycosyltransferase"/>
    <property type="match status" value="1"/>
</dbReference>
<dbReference type="CDD" id="cd03784">
    <property type="entry name" value="GT1_Gtf-like"/>
    <property type="match status" value="1"/>
</dbReference>
<dbReference type="InterPro" id="IPR058980">
    <property type="entry name" value="Glyco_transf_N"/>
</dbReference>
<dbReference type="OrthoDB" id="5835829at2759"/>
<gene>
    <name evidence="6" type="ORF">GIB67_006069</name>
</gene>
<name>A0A7J7LPM5_9MAGN</name>
<sequence>MENVCKVHVLVVPFPAQGHINPLLQFSKRLVSKGIKVTLAINLFTAKSMQAAETGSVEIESFSDGCDEGGMAKAESVDAHLQSFKTVGGENLTKLIEKRKSSEYPFKCVIHDSIIPWVLDITKEAGLVAAPFYTQCCSVNVIYYQAYHGLLSTVQGPTASVPGMPVLETRDLPSFFSNSEAYPSMLQLLLDQFSNIDQADWLLFNTFDKLENEVMNWILGQWSTRTIAVGPTIPSKYLDNRVEGDNDYSLNLFKPDRHTCIDWLNTKKTGTVVYVSFGSLASLGEEQMEEISWGLRNSNKYFLWVVRGTEEHKLPSDFRDEFTSTSSSLPDKGLMVKWCPQLEVLAHPSVGCFITHCGWNSTIEGLSLGVPMVGVPQWSDQTTDAKLMEDVWRVGLRGKVDEKGVIRREEIEDCIREVTEGERGKEMRRNAENWKVLAKQAVDEGGSSDKNIQDFVNSLVYN</sequence>
<dbReference type="InterPro" id="IPR035595">
    <property type="entry name" value="UDP_glycos_trans_CS"/>
</dbReference>
<evidence type="ECO:0000313" key="7">
    <source>
        <dbReference type="Proteomes" id="UP000541444"/>
    </source>
</evidence>
<dbReference type="PANTHER" id="PTHR11926:SF1560">
    <property type="entry name" value="UDP-GLYCOSYLTRANSFERASE 74E1-RELATED"/>
    <property type="match status" value="1"/>
</dbReference>
<evidence type="ECO:0000313" key="6">
    <source>
        <dbReference type="EMBL" id="KAF6144577.1"/>
    </source>
</evidence>
<evidence type="ECO:0000256" key="1">
    <source>
        <dbReference type="ARBA" id="ARBA00009995"/>
    </source>
</evidence>
<comment type="similarity">
    <text evidence="1 3">Belongs to the UDP-glycosyltransferase family.</text>
</comment>
<accession>A0A7J7LPM5</accession>
<evidence type="ECO:0000259" key="5">
    <source>
        <dbReference type="Pfam" id="PF26168"/>
    </source>
</evidence>
<keyword evidence="3" id="KW-0328">Glycosyltransferase</keyword>
<dbReference type="InterPro" id="IPR002213">
    <property type="entry name" value="UDP_glucos_trans"/>
</dbReference>
<dbReference type="Proteomes" id="UP000541444">
    <property type="component" value="Unassembled WGS sequence"/>
</dbReference>
<dbReference type="Gene3D" id="3.40.50.2000">
    <property type="entry name" value="Glycogen Phosphorylase B"/>
    <property type="match status" value="2"/>
</dbReference>
<dbReference type="GO" id="GO:0080043">
    <property type="term" value="F:quercetin 3-O-glucosyltransferase activity"/>
    <property type="evidence" value="ECO:0007669"/>
    <property type="project" value="TreeGrafter"/>
</dbReference>
<evidence type="ECO:0000256" key="2">
    <source>
        <dbReference type="ARBA" id="ARBA00022679"/>
    </source>
</evidence>
<evidence type="ECO:0000256" key="4">
    <source>
        <dbReference type="RuleBase" id="RU362057"/>
    </source>
</evidence>
<keyword evidence="7" id="KW-1185">Reference proteome</keyword>
<feature type="domain" description="Glycosyltransferase N-terminal" evidence="5">
    <location>
        <begin position="6"/>
        <end position="40"/>
    </location>
</feature>
<organism evidence="6 7">
    <name type="scientific">Kingdonia uniflora</name>
    <dbReference type="NCBI Taxonomy" id="39325"/>
    <lineage>
        <taxon>Eukaryota</taxon>
        <taxon>Viridiplantae</taxon>
        <taxon>Streptophyta</taxon>
        <taxon>Embryophyta</taxon>
        <taxon>Tracheophyta</taxon>
        <taxon>Spermatophyta</taxon>
        <taxon>Magnoliopsida</taxon>
        <taxon>Ranunculales</taxon>
        <taxon>Circaeasteraceae</taxon>
        <taxon>Kingdonia</taxon>
    </lineage>
</organism>
<evidence type="ECO:0000256" key="3">
    <source>
        <dbReference type="RuleBase" id="RU003718"/>
    </source>
</evidence>
<comment type="caution">
    <text evidence="6">The sequence shown here is derived from an EMBL/GenBank/DDBJ whole genome shotgun (WGS) entry which is preliminary data.</text>
</comment>
<dbReference type="PROSITE" id="PS00375">
    <property type="entry name" value="UDPGT"/>
    <property type="match status" value="1"/>
</dbReference>
<reference evidence="6 7" key="1">
    <citation type="journal article" date="2020" name="IScience">
        <title>Genome Sequencing of the Endangered Kingdonia uniflora (Circaeasteraceae, Ranunculales) Reveals Potential Mechanisms of Evolutionary Specialization.</title>
        <authorList>
            <person name="Sun Y."/>
            <person name="Deng T."/>
            <person name="Zhang A."/>
            <person name="Moore M.J."/>
            <person name="Landis J.B."/>
            <person name="Lin N."/>
            <person name="Zhang H."/>
            <person name="Zhang X."/>
            <person name="Huang J."/>
            <person name="Zhang X."/>
            <person name="Sun H."/>
            <person name="Wang H."/>
        </authorList>
    </citation>
    <scope>NUCLEOTIDE SEQUENCE [LARGE SCALE GENOMIC DNA]</scope>
    <source>
        <strain evidence="6">TB1705</strain>
        <tissue evidence="6">Leaf</tissue>
    </source>
</reference>
<dbReference type="AlphaFoldDB" id="A0A7J7LPM5"/>
<protein>
    <recommendedName>
        <fullName evidence="4">Glycosyltransferase</fullName>
        <ecNumber evidence="4">2.4.1.-</ecNumber>
    </recommendedName>
</protein>
<dbReference type="PANTHER" id="PTHR11926">
    <property type="entry name" value="GLUCOSYL/GLUCURONOSYL TRANSFERASES"/>
    <property type="match status" value="1"/>
</dbReference>